<evidence type="ECO:0008006" key="3">
    <source>
        <dbReference type="Google" id="ProtNLM"/>
    </source>
</evidence>
<accession>A0A6S7CNW9</accession>
<keyword evidence="2" id="KW-1185">Reference proteome</keyword>
<dbReference type="AlphaFoldDB" id="A0A6S7CNW9"/>
<evidence type="ECO:0000313" key="2">
    <source>
        <dbReference type="Proteomes" id="UP000494117"/>
    </source>
</evidence>
<name>A0A6S7CNW9_9BURK</name>
<dbReference type="InterPro" id="IPR006626">
    <property type="entry name" value="PbH1"/>
</dbReference>
<dbReference type="InterPro" id="IPR012334">
    <property type="entry name" value="Pectin_lyas_fold"/>
</dbReference>
<sequence>MGAPMAIEPISLQQLRNASEDAHDLERYINDDIPSLIQTRIGGEKPNWAKVISDIQAEFQQFLLDSGYVLLGDYAAGLTITALNQIFSKDGELYRASAGLALPYTTTGVWADEADKFVSVGDAVLRQDIANSVDTDLGAALIGGANRVVDTVADVRKQRGTKNPYVVAAGYYARRDKGPAFYVYDPDDSTSADNGGTVLVSEFGHRYKLNHPGGVSIDDFGAKGDGVTDDSTRIQVAFDWASTTGIPLVASAKTYGLKLSQRIAIEGNPNAYTALVVKTRLRLTGAGMGKTIFKLLDNESTTASPKWFNVMTGNTVIEYLQLSNYTVDVNGQNNKIDSPAAPLPGFQCAGLMITGSVASVGVDARLNNSVIDQVEVKNNPGVTNIGIGNRYGHPGITGFNVTISRCRFYNSGIDSQDHSSVFAYGDNTLVIGCTFDHPVASTGVRGPIVAVELHGSNNKMIGCTVRNYLQMAWIGAGDEGTRHGIVIADNTAEVGWWGIGTWSDPVLHDNVTDISIHDNVIHVTGATIAHPHLTGAKHGLYLACGYGSNFLRANISGNIFYCTDRTNNIGAYVGADTGSFMQGLLLAGNHFSGFSRGVLVGAGAGTIGTIAIKGNVVENCAATTATPTADTRGIEFRNGTALSLHLAGNYVSSGDVGIAPAIGIDLAATAGAGRLYMDDNDTGDCQVGIQDLMTVSGRRSGRQATTFNALPTQSTWKAGDIAYLAVPTEAGVAGSKVMTNGWRRVTNGTGNVANTDWLEMRTLTGN</sequence>
<dbReference type="Proteomes" id="UP000494117">
    <property type="component" value="Unassembled WGS sequence"/>
</dbReference>
<reference evidence="1 2" key="1">
    <citation type="submission" date="2020-04" db="EMBL/GenBank/DDBJ databases">
        <authorList>
            <person name="De Canck E."/>
        </authorList>
    </citation>
    <scope>NUCLEOTIDE SEQUENCE [LARGE SCALE GENOMIC DNA]</scope>
    <source>
        <strain evidence="1 2">LMG 26858</strain>
    </source>
</reference>
<gene>
    <name evidence="1" type="ORF">LMG26858_01913</name>
</gene>
<proteinExistence type="predicted"/>
<protein>
    <recommendedName>
        <fullName evidence="3">Pectate lyase superfamily protein domain-containing protein</fullName>
    </recommendedName>
</protein>
<dbReference type="EMBL" id="CADILG010000010">
    <property type="protein sequence ID" value="CAB3854943.1"/>
    <property type="molecule type" value="Genomic_DNA"/>
</dbReference>
<evidence type="ECO:0000313" key="1">
    <source>
        <dbReference type="EMBL" id="CAB3854943.1"/>
    </source>
</evidence>
<dbReference type="SUPFAM" id="SSF51126">
    <property type="entry name" value="Pectin lyase-like"/>
    <property type="match status" value="1"/>
</dbReference>
<dbReference type="Gene3D" id="2.160.20.10">
    <property type="entry name" value="Single-stranded right-handed beta-helix, Pectin lyase-like"/>
    <property type="match status" value="1"/>
</dbReference>
<dbReference type="SMART" id="SM00710">
    <property type="entry name" value="PbH1"/>
    <property type="match status" value="5"/>
</dbReference>
<dbReference type="InterPro" id="IPR011050">
    <property type="entry name" value="Pectin_lyase_fold/virulence"/>
</dbReference>
<organism evidence="1 2">
    <name type="scientific">Achromobacter anxifer</name>
    <dbReference type="NCBI Taxonomy" id="1287737"/>
    <lineage>
        <taxon>Bacteria</taxon>
        <taxon>Pseudomonadati</taxon>
        <taxon>Pseudomonadota</taxon>
        <taxon>Betaproteobacteria</taxon>
        <taxon>Burkholderiales</taxon>
        <taxon>Alcaligenaceae</taxon>
        <taxon>Achromobacter</taxon>
    </lineage>
</organism>